<gene>
    <name evidence="1" type="ORF">WISP_102514</name>
</gene>
<reference evidence="1" key="1">
    <citation type="submission" date="2019-10" db="EMBL/GenBank/DDBJ databases">
        <authorList>
            <person name="Soares A.E.R."/>
            <person name="Aleixo A."/>
            <person name="Schneider P."/>
            <person name="Miyaki C.Y."/>
            <person name="Schneider M.P."/>
            <person name="Mello C."/>
            <person name="Vasconcelos A.T.R."/>
        </authorList>
    </citation>
    <scope>NUCLEOTIDE SEQUENCE</scope>
    <source>
        <tissue evidence="1">Muscle</tissue>
    </source>
</reference>
<sequence>MLRCDSANTSAQRSSYLSDMPYKDVMDEAKVNEPLVILATPRKKEFSLTVIREIGDVGLKVVVSCEGSGPPLNPMSDSLKSSNPQIMILLDKMSSTQMDKHIMWWGSILGPVVFNIFINDLDIGLEGILSKFADDTELGEAVASLKDREATQNDLDKSED</sequence>
<comment type="caution">
    <text evidence="1">The sequence shown here is derived from an EMBL/GenBank/DDBJ whole genome shotgun (WGS) entry which is preliminary data.</text>
</comment>
<keyword evidence="2" id="KW-1185">Reference proteome</keyword>
<proteinExistence type="predicted"/>
<accession>A0ABQ9CXZ5</accession>
<name>A0ABQ9CXZ5_9PASS</name>
<evidence type="ECO:0000313" key="2">
    <source>
        <dbReference type="Proteomes" id="UP001145742"/>
    </source>
</evidence>
<dbReference type="EMBL" id="WHWB01034319">
    <property type="protein sequence ID" value="KAJ7411485.1"/>
    <property type="molecule type" value="Genomic_DNA"/>
</dbReference>
<dbReference type="Proteomes" id="UP001145742">
    <property type="component" value="Unassembled WGS sequence"/>
</dbReference>
<protein>
    <submittedName>
        <fullName evidence="1">Uncharacterized protein</fullName>
    </submittedName>
</protein>
<evidence type="ECO:0000313" key="1">
    <source>
        <dbReference type="EMBL" id="KAJ7411485.1"/>
    </source>
</evidence>
<organism evidence="1 2">
    <name type="scientific">Willisornis vidua</name>
    <name type="common">Xingu scale-backed antbird</name>
    <dbReference type="NCBI Taxonomy" id="1566151"/>
    <lineage>
        <taxon>Eukaryota</taxon>
        <taxon>Metazoa</taxon>
        <taxon>Chordata</taxon>
        <taxon>Craniata</taxon>
        <taxon>Vertebrata</taxon>
        <taxon>Euteleostomi</taxon>
        <taxon>Archelosauria</taxon>
        <taxon>Archosauria</taxon>
        <taxon>Dinosauria</taxon>
        <taxon>Saurischia</taxon>
        <taxon>Theropoda</taxon>
        <taxon>Coelurosauria</taxon>
        <taxon>Aves</taxon>
        <taxon>Neognathae</taxon>
        <taxon>Neoaves</taxon>
        <taxon>Telluraves</taxon>
        <taxon>Australaves</taxon>
        <taxon>Passeriformes</taxon>
        <taxon>Thamnophilidae</taxon>
        <taxon>Willisornis</taxon>
    </lineage>
</organism>